<dbReference type="EMBL" id="KN822046">
    <property type="protein sequence ID" value="KIM61908.1"/>
    <property type="molecule type" value="Genomic_DNA"/>
</dbReference>
<dbReference type="InterPro" id="IPR040521">
    <property type="entry name" value="KDZ"/>
</dbReference>
<accession>A0A0C2ZJX0</accession>
<feature type="non-terminal residue" evidence="1">
    <location>
        <position position="1"/>
    </location>
</feature>
<evidence type="ECO:0000313" key="1">
    <source>
        <dbReference type="EMBL" id="KIM61908.1"/>
    </source>
</evidence>
<evidence type="ECO:0000313" key="2">
    <source>
        <dbReference type="Proteomes" id="UP000053989"/>
    </source>
</evidence>
<dbReference type="HOGENOM" id="CLU_003703_4_0_1"/>
<dbReference type="Proteomes" id="UP000053989">
    <property type="component" value="Unassembled WGS sequence"/>
</dbReference>
<name>A0A0C2ZJX0_9AGAM</name>
<gene>
    <name evidence="1" type="ORF">SCLCIDRAFT_120681</name>
</gene>
<protein>
    <recommendedName>
        <fullName evidence="3">CxC2-like cysteine cluster KDZ transposase-associated domain-containing protein</fullName>
    </recommendedName>
</protein>
<organism evidence="1 2">
    <name type="scientific">Scleroderma citrinum Foug A</name>
    <dbReference type="NCBI Taxonomy" id="1036808"/>
    <lineage>
        <taxon>Eukaryota</taxon>
        <taxon>Fungi</taxon>
        <taxon>Dikarya</taxon>
        <taxon>Basidiomycota</taxon>
        <taxon>Agaricomycotina</taxon>
        <taxon>Agaricomycetes</taxon>
        <taxon>Agaricomycetidae</taxon>
        <taxon>Boletales</taxon>
        <taxon>Sclerodermatineae</taxon>
        <taxon>Sclerodermataceae</taxon>
        <taxon>Scleroderma</taxon>
    </lineage>
</organism>
<dbReference type="OrthoDB" id="3257613at2759"/>
<keyword evidence="2" id="KW-1185">Reference proteome</keyword>
<dbReference type="Pfam" id="PF18758">
    <property type="entry name" value="KDZ"/>
    <property type="match status" value="1"/>
</dbReference>
<dbReference type="InParanoid" id="A0A0C2ZJX0"/>
<proteinExistence type="predicted"/>
<sequence length="137" mass="15863">ELLQVSRMWWLLKLMKWQGVDDVGVSPSSGDLVIFCLVCPQPYVNIPNNDVDFWKYCRSIVMDGNFKAEHMQPRNPTDELWLFFFFFKSLNHRAVNQENMTRNQLASTGIGGCVCARHGCFIPHAMVDFQKGEQYVL</sequence>
<dbReference type="STRING" id="1036808.A0A0C2ZJX0"/>
<dbReference type="AlphaFoldDB" id="A0A0C2ZJX0"/>
<evidence type="ECO:0008006" key="3">
    <source>
        <dbReference type="Google" id="ProtNLM"/>
    </source>
</evidence>
<reference evidence="1 2" key="1">
    <citation type="submission" date="2014-04" db="EMBL/GenBank/DDBJ databases">
        <authorList>
            <consortium name="DOE Joint Genome Institute"/>
            <person name="Kuo A."/>
            <person name="Kohler A."/>
            <person name="Nagy L.G."/>
            <person name="Floudas D."/>
            <person name="Copeland A."/>
            <person name="Barry K.W."/>
            <person name="Cichocki N."/>
            <person name="Veneault-Fourrey C."/>
            <person name="LaButti K."/>
            <person name="Lindquist E.A."/>
            <person name="Lipzen A."/>
            <person name="Lundell T."/>
            <person name="Morin E."/>
            <person name="Murat C."/>
            <person name="Sun H."/>
            <person name="Tunlid A."/>
            <person name="Henrissat B."/>
            <person name="Grigoriev I.V."/>
            <person name="Hibbett D.S."/>
            <person name="Martin F."/>
            <person name="Nordberg H.P."/>
            <person name="Cantor M.N."/>
            <person name="Hua S.X."/>
        </authorList>
    </citation>
    <scope>NUCLEOTIDE SEQUENCE [LARGE SCALE GENOMIC DNA]</scope>
    <source>
        <strain evidence="1 2">Foug A</strain>
    </source>
</reference>
<reference evidence="2" key="2">
    <citation type="submission" date="2015-01" db="EMBL/GenBank/DDBJ databases">
        <title>Evolutionary Origins and Diversification of the Mycorrhizal Mutualists.</title>
        <authorList>
            <consortium name="DOE Joint Genome Institute"/>
            <consortium name="Mycorrhizal Genomics Consortium"/>
            <person name="Kohler A."/>
            <person name="Kuo A."/>
            <person name="Nagy L.G."/>
            <person name="Floudas D."/>
            <person name="Copeland A."/>
            <person name="Barry K.W."/>
            <person name="Cichocki N."/>
            <person name="Veneault-Fourrey C."/>
            <person name="LaButti K."/>
            <person name="Lindquist E.A."/>
            <person name="Lipzen A."/>
            <person name="Lundell T."/>
            <person name="Morin E."/>
            <person name="Murat C."/>
            <person name="Riley R."/>
            <person name="Ohm R."/>
            <person name="Sun H."/>
            <person name="Tunlid A."/>
            <person name="Henrissat B."/>
            <person name="Grigoriev I.V."/>
            <person name="Hibbett D.S."/>
            <person name="Martin F."/>
        </authorList>
    </citation>
    <scope>NUCLEOTIDE SEQUENCE [LARGE SCALE GENOMIC DNA]</scope>
    <source>
        <strain evidence="2">Foug A</strain>
    </source>
</reference>